<dbReference type="InterPro" id="IPR036188">
    <property type="entry name" value="FAD/NAD-bd_sf"/>
</dbReference>
<dbReference type="SUPFAM" id="SSF51905">
    <property type="entry name" value="FAD/NAD(P)-binding domain"/>
    <property type="match status" value="1"/>
</dbReference>
<protein>
    <submittedName>
        <fullName evidence="4">Monooxygenase</fullName>
    </submittedName>
</protein>
<dbReference type="Pfam" id="PF01494">
    <property type="entry name" value="FAD_binding_3"/>
    <property type="match status" value="1"/>
</dbReference>
<proteinExistence type="predicted"/>
<evidence type="ECO:0000256" key="1">
    <source>
        <dbReference type="ARBA" id="ARBA00023002"/>
    </source>
</evidence>
<keyword evidence="2 4" id="KW-0503">Monooxygenase</keyword>
<evidence type="ECO:0000256" key="2">
    <source>
        <dbReference type="ARBA" id="ARBA00023033"/>
    </source>
</evidence>
<reference evidence="4" key="1">
    <citation type="submission" date="2009-01" db="EMBL/GenBank/DDBJ databases">
        <title>The Genome Sequence of Brucella pinnipedialis M292/94/1.</title>
        <authorList>
            <consortium name="The Broad Institute Genome Sequencing Platform"/>
            <person name="Ward D."/>
            <person name="Young S.K."/>
            <person name="Kodira C.D."/>
            <person name="Zeng Q."/>
            <person name="Koehrsen M."/>
            <person name="Alvarado L."/>
            <person name="Berlin A."/>
            <person name="Borenstein D."/>
            <person name="Chen Z."/>
            <person name="Engels R."/>
            <person name="Freedman E."/>
            <person name="Gellesch M."/>
            <person name="Goldberg J."/>
            <person name="Griggs A."/>
            <person name="Gujja S."/>
            <person name="Heiman D."/>
            <person name="Hepburn T."/>
            <person name="Howarth C."/>
            <person name="Jen D."/>
            <person name="Larson L."/>
            <person name="Lewis B."/>
            <person name="Mehta T."/>
            <person name="Park D."/>
            <person name="Pearson M."/>
            <person name="Roberts A."/>
            <person name="Saif S."/>
            <person name="Shea T."/>
            <person name="Shenoy N."/>
            <person name="Sisk P."/>
            <person name="Stolte C."/>
            <person name="Sykes S."/>
            <person name="Walk T."/>
            <person name="White J."/>
            <person name="Yandava C."/>
            <person name="Whatmore A.M."/>
            <person name="Perrett L.L."/>
            <person name="O'Callaghan D."/>
            <person name="Nusbaum C."/>
            <person name="Galagan J."/>
            <person name="Birren B."/>
        </authorList>
    </citation>
    <scope>NUCLEOTIDE SEQUENCE [LARGE SCALE GENOMIC DNA]</scope>
    <source>
        <strain evidence="4">M292/94/1</strain>
    </source>
</reference>
<dbReference type="AlphaFoldDB" id="A0A0E1XCQ6"/>
<dbReference type="HOGENOM" id="CLU_009665_1_0_5"/>
<evidence type="ECO:0000259" key="3">
    <source>
        <dbReference type="Pfam" id="PF01494"/>
    </source>
</evidence>
<gene>
    <name evidence="4" type="ORF">BALG_01212</name>
</gene>
<sequence>MEQQFKGIEMLIVGAGISGLALARALRQFDIETRILDKRNQHAEAGLAINLPGNAIQALERLGLKEQVDALGYPTKRREYRTAKGKLLFSVNETDFWGERHQPRCILRSDLLRILQEGNSQDNLLYGKEVVEISQDAGRVSVALSDNETMETACLIGADGVNSITRTLAFNGNAVRAAALSNFSWRFMAPNPGVDCWSLWVGSKSMILLIPVSEQSVYVWATLTGNRTDSGQVRLSGEHFSDFPSDLRSIIENAVKTPQDVYNSPLQEVRMDRWSAGNVLLLGDAAHATAPVWAQGAALGMEAALTLAKLVSQKVEQPELFDQFEKLHRPRVNHVVAMTDKMSKAAKIPSFAQKLLLPIVGPRNYEATYGPLRDGNF</sequence>
<dbReference type="PANTHER" id="PTHR13789:SF309">
    <property type="entry name" value="PUTATIVE (AFU_ORTHOLOGUE AFUA_6G14510)-RELATED"/>
    <property type="match status" value="1"/>
</dbReference>
<feature type="domain" description="FAD-binding" evidence="3">
    <location>
        <begin position="9"/>
        <end position="337"/>
    </location>
</feature>
<dbReference type="GO" id="GO:0071949">
    <property type="term" value="F:FAD binding"/>
    <property type="evidence" value="ECO:0007669"/>
    <property type="project" value="InterPro"/>
</dbReference>
<dbReference type="Proteomes" id="UP000004659">
    <property type="component" value="Unassembled WGS sequence"/>
</dbReference>
<organism evidence="4">
    <name type="scientific">Brucella pinnipedialis M292/94/1</name>
    <dbReference type="NCBI Taxonomy" id="520462"/>
    <lineage>
        <taxon>Bacteria</taxon>
        <taxon>Pseudomonadati</taxon>
        <taxon>Pseudomonadota</taxon>
        <taxon>Alphaproteobacteria</taxon>
        <taxon>Hyphomicrobiales</taxon>
        <taxon>Brucellaceae</taxon>
        <taxon>Brucella/Ochrobactrum group</taxon>
        <taxon>Brucella</taxon>
    </lineage>
</organism>
<keyword evidence="1" id="KW-0560">Oxidoreductase</keyword>
<dbReference type="InterPro" id="IPR050493">
    <property type="entry name" value="FAD-dep_Monooxygenase_BioMet"/>
</dbReference>
<dbReference type="GO" id="GO:0004497">
    <property type="term" value="F:monooxygenase activity"/>
    <property type="evidence" value="ECO:0007669"/>
    <property type="project" value="UniProtKB-KW"/>
</dbReference>
<name>A0A0E1XCQ6_9HYPH</name>
<dbReference type="InterPro" id="IPR002938">
    <property type="entry name" value="FAD-bd"/>
</dbReference>
<accession>A0A0E1XCQ6</accession>
<dbReference type="EMBL" id="EQ999546">
    <property type="protein sequence ID" value="EEZ31092.1"/>
    <property type="molecule type" value="Genomic_DNA"/>
</dbReference>
<dbReference type="Gene3D" id="3.50.50.60">
    <property type="entry name" value="FAD/NAD(P)-binding domain"/>
    <property type="match status" value="1"/>
</dbReference>
<evidence type="ECO:0000313" key="4">
    <source>
        <dbReference type="EMBL" id="EEZ31092.1"/>
    </source>
</evidence>
<dbReference type="PANTHER" id="PTHR13789">
    <property type="entry name" value="MONOOXYGENASE"/>
    <property type="match status" value="1"/>
</dbReference>
<dbReference type="PRINTS" id="PR00420">
    <property type="entry name" value="RNGMNOXGNASE"/>
</dbReference>